<dbReference type="Gene3D" id="3.30.70.100">
    <property type="match status" value="1"/>
</dbReference>
<organism evidence="2 3">
    <name type="scientific">Nesterenkonia aerolata</name>
    <dbReference type="NCBI Taxonomy" id="3074079"/>
    <lineage>
        <taxon>Bacteria</taxon>
        <taxon>Bacillati</taxon>
        <taxon>Actinomycetota</taxon>
        <taxon>Actinomycetes</taxon>
        <taxon>Micrococcales</taxon>
        <taxon>Micrococcaceae</taxon>
        <taxon>Nesterenkonia</taxon>
    </lineage>
</organism>
<comment type="caution">
    <text evidence="2">The sequence shown here is derived from an EMBL/GenBank/DDBJ whole genome shotgun (WGS) entry which is preliminary data.</text>
</comment>
<dbReference type="Proteomes" id="UP001251870">
    <property type="component" value="Unassembled WGS sequence"/>
</dbReference>
<keyword evidence="2" id="KW-0503">Monooxygenase</keyword>
<dbReference type="InterPro" id="IPR050744">
    <property type="entry name" value="AI-2_Isomerase_LsrG"/>
</dbReference>
<keyword evidence="2" id="KW-0560">Oxidoreductase</keyword>
<protein>
    <submittedName>
        <fullName evidence="2">Quinol monooxygenase</fullName>
        <ecNumber evidence="2">1.-.-.-</ecNumber>
    </submittedName>
</protein>
<dbReference type="Pfam" id="PF03992">
    <property type="entry name" value="ABM"/>
    <property type="match status" value="1"/>
</dbReference>
<dbReference type="EC" id="1.-.-.-" evidence="2"/>
<dbReference type="PANTHER" id="PTHR33336:SF3">
    <property type="entry name" value="ABM DOMAIN-CONTAINING PROTEIN"/>
    <property type="match status" value="1"/>
</dbReference>
<dbReference type="InterPro" id="IPR007138">
    <property type="entry name" value="ABM_dom"/>
</dbReference>
<dbReference type="RefSeq" id="WP_310548547.1">
    <property type="nucleotide sequence ID" value="NZ_JAVKGR010000008.1"/>
</dbReference>
<sequence length="107" mass="12175">MIFIVVKFPVKPEAAEEFPEHVAEFTAATRAEPGNKWFEWSRNIEDPHEYVLVEAFDDDAAEAHVNSEHFQRFVNGPISEVLTATPKIISRQIDGDDWDEMGEISVS</sequence>
<accession>A0ABU2DST3</accession>
<keyword evidence="3" id="KW-1185">Reference proteome</keyword>
<evidence type="ECO:0000313" key="2">
    <source>
        <dbReference type="EMBL" id="MDR8019562.1"/>
    </source>
</evidence>
<evidence type="ECO:0000313" key="3">
    <source>
        <dbReference type="Proteomes" id="UP001251870"/>
    </source>
</evidence>
<dbReference type="PROSITE" id="PS51725">
    <property type="entry name" value="ABM"/>
    <property type="match status" value="1"/>
</dbReference>
<feature type="domain" description="ABM" evidence="1">
    <location>
        <begin position="2"/>
        <end position="90"/>
    </location>
</feature>
<proteinExistence type="predicted"/>
<gene>
    <name evidence="2" type="ORF">RIL96_08300</name>
</gene>
<dbReference type="GO" id="GO:0004497">
    <property type="term" value="F:monooxygenase activity"/>
    <property type="evidence" value="ECO:0007669"/>
    <property type="project" value="UniProtKB-KW"/>
</dbReference>
<dbReference type="EMBL" id="JAVKGR010000008">
    <property type="protein sequence ID" value="MDR8019562.1"/>
    <property type="molecule type" value="Genomic_DNA"/>
</dbReference>
<name>A0ABU2DST3_9MICC</name>
<evidence type="ECO:0000259" key="1">
    <source>
        <dbReference type="PROSITE" id="PS51725"/>
    </source>
</evidence>
<dbReference type="SUPFAM" id="SSF54909">
    <property type="entry name" value="Dimeric alpha+beta barrel"/>
    <property type="match status" value="1"/>
</dbReference>
<dbReference type="InterPro" id="IPR011008">
    <property type="entry name" value="Dimeric_a/b-barrel"/>
</dbReference>
<reference evidence="2 3" key="1">
    <citation type="submission" date="2023-09" db="EMBL/GenBank/DDBJ databases">
        <title>Description of three actinobacteria isolated from air of manufacturing shop in a pharmaceutical factory.</title>
        <authorList>
            <person name="Zhang D.-F."/>
        </authorList>
    </citation>
    <scope>NUCLEOTIDE SEQUENCE [LARGE SCALE GENOMIC DNA]</scope>
    <source>
        <strain evidence="2 3">LY-0111</strain>
    </source>
</reference>
<dbReference type="PANTHER" id="PTHR33336">
    <property type="entry name" value="QUINOL MONOOXYGENASE YGIN-RELATED"/>
    <property type="match status" value="1"/>
</dbReference>